<dbReference type="RefSeq" id="WP_119515680.1">
    <property type="nucleotide sequence ID" value="NZ_NQYH01000002.1"/>
</dbReference>
<dbReference type="Gene3D" id="2.40.30.160">
    <property type="match status" value="1"/>
</dbReference>
<dbReference type="EMBL" id="NQYH01000002">
    <property type="protein sequence ID" value="RIY41818.1"/>
    <property type="molecule type" value="Genomic_DNA"/>
</dbReference>
<dbReference type="Proteomes" id="UP000266206">
    <property type="component" value="Unassembled WGS sequence"/>
</dbReference>
<reference evidence="1 2" key="1">
    <citation type="submission" date="2017-08" db="EMBL/GenBank/DDBJ databases">
        <title>Pusillimonas indicus sp. nov., a member of the family Alcaligenaceae isolated from surface seawater.</title>
        <authorList>
            <person name="Li J."/>
        </authorList>
    </citation>
    <scope>NUCLEOTIDE SEQUENCE [LARGE SCALE GENOMIC DNA]</scope>
    <source>
        <strain evidence="1 2">L52-1-41</strain>
    </source>
</reference>
<dbReference type="GO" id="GO:0016226">
    <property type="term" value="P:iron-sulfur cluster assembly"/>
    <property type="evidence" value="ECO:0007669"/>
    <property type="project" value="TreeGrafter"/>
</dbReference>
<evidence type="ECO:0000313" key="1">
    <source>
        <dbReference type="EMBL" id="RIY41818.1"/>
    </source>
</evidence>
<dbReference type="AlphaFoldDB" id="A0A3A1YXC0"/>
<dbReference type="InterPro" id="IPR017703">
    <property type="entry name" value="YgfZ/GCV_T_CS"/>
</dbReference>
<dbReference type="OrthoDB" id="9796287at2"/>
<proteinExistence type="predicted"/>
<protein>
    <recommendedName>
        <fullName evidence="3">Folate-binding protein YgfZ</fullName>
    </recommendedName>
</protein>
<comment type="caution">
    <text evidence="1">The sequence shown here is derived from an EMBL/GenBank/DDBJ whole genome shotgun (WGS) entry which is preliminary data.</text>
</comment>
<dbReference type="NCBIfam" id="TIGR03317">
    <property type="entry name" value="ygfZ_signature"/>
    <property type="match status" value="1"/>
</dbReference>
<evidence type="ECO:0000313" key="2">
    <source>
        <dbReference type="Proteomes" id="UP000266206"/>
    </source>
</evidence>
<organism evidence="1 2">
    <name type="scientific">Neopusillimonas maritima</name>
    <dbReference type="NCBI Taxonomy" id="2026239"/>
    <lineage>
        <taxon>Bacteria</taxon>
        <taxon>Pseudomonadati</taxon>
        <taxon>Pseudomonadota</taxon>
        <taxon>Betaproteobacteria</taxon>
        <taxon>Burkholderiales</taxon>
        <taxon>Alcaligenaceae</taxon>
        <taxon>Neopusillimonas</taxon>
    </lineage>
</organism>
<dbReference type="SUPFAM" id="SSF103025">
    <property type="entry name" value="Folate-binding domain"/>
    <property type="match status" value="1"/>
</dbReference>
<evidence type="ECO:0008006" key="3">
    <source>
        <dbReference type="Google" id="ProtNLM"/>
    </source>
</evidence>
<dbReference type="PANTHER" id="PTHR22602:SF0">
    <property type="entry name" value="TRANSFERASE CAF17, MITOCHONDRIAL-RELATED"/>
    <property type="match status" value="1"/>
</dbReference>
<accession>A0A3A1YXC0</accession>
<dbReference type="InterPro" id="IPR045179">
    <property type="entry name" value="YgfZ/GcvT"/>
</dbReference>
<dbReference type="PANTHER" id="PTHR22602">
    <property type="entry name" value="TRANSFERASE CAF17, MITOCHONDRIAL-RELATED"/>
    <property type="match status" value="1"/>
</dbReference>
<gene>
    <name evidence="1" type="ORF">CJP73_05090</name>
</gene>
<name>A0A3A1YXC0_9BURK</name>
<dbReference type="Gene3D" id="3.30.70.1400">
    <property type="entry name" value="Aminomethyltransferase beta-barrel domains"/>
    <property type="match status" value="1"/>
</dbReference>
<sequence>MNLAVSSATVLSDLAILEFSGVDTPAFLQGQLSNDVMAATIDAAMLAAYCNPKGRTLATLVLWKMPDTQNNEPVFHALVKADIADALVKRLTMFVLRSKVKIRRLSTEAIGLKLESGNTAANVAVPEINGLNLGALPDAFEPYRVIAHPGGVSIAAPQSQPESQRWWFIPAETQSPALEPNANALSKWQTADILAGLPWVEHATQEAFIPQTLNLDLINGVSFTKGCYPGQEVVARSHYRGTVKRRMARGTAHVAVEHIASLPGQDIFDAHSAHPDSPAGRVINAAHDDTQAQLLLEVKLADLDQAQYRLGEPNGPVITPASLPYSIEPGEQ</sequence>